<dbReference type="AlphaFoldDB" id="A0A369IBE0"/>
<keyword evidence="3" id="KW-1185">Reference proteome</keyword>
<sequence>MQNQVCKGFIFAKDFAKGIFIALFPITHSFMLLKDKIYLHELREQFLQQIVNEWPSKWQKEFDEFSSFEALKSKNAFLEALLADIEDVLHQQLNGETKNELFSKDFLRRFVFEYGTKEVRIQTRFRNVISVYLGYTDWDDFRQKNNDLDRQNIHINYVNIEESLFPALRKMQAIPLSDEPYTTFQAVKPRFTVSRFVFGFFLLIALSVLCYFSFDWWQSRPFSSEELKEVQFKVIKTVGQYPQAVRIFYDVSSLPRVQKVEVGLGVGQVFNAQKAKAFFTDSEQLVDTVAQTYFYPGIYQLVLKVNGQAIKKYHHVVYSKPSAWSSWGYGVAYEKAWATNISTTKDYISNGVLHFDPQAFPNEIKGEFDYRQSIHALTQDFGIPFDSLTIEARLKNPESEGGESCYNMELNAFDKNFNALAVRIVQEGCTDFAQLTVGASVFRRQTPHTGKNVDLDRFGINHNEWNVLKIKILEKRFWVFVNDKEAYQGYFKTKDSSAELVDLRFSFKGAGSIDWVKVSNSYTGKVVYQTDF</sequence>
<name>A0A369IBE0_9BACT</name>
<protein>
    <submittedName>
        <fullName evidence="2">Uncharacterized protein</fullName>
    </submittedName>
</protein>
<feature type="transmembrane region" description="Helical" evidence="1">
    <location>
        <begin position="15"/>
        <end position="33"/>
    </location>
</feature>
<proteinExistence type="predicted"/>
<evidence type="ECO:0000256" key="1">
    <source>
        <dbReference type="SAM" id="Phobius"/>
    </source>
</evidence>
<evidence type="ECO:0000313" key="2">
    <source>
        <dbReference type="EMBL" id="RDB05767.1"/>
    </source>
</evidence>
<evidence type="ECO:0000313" key="3">
    <source>
        <dbReference type="Proteomes" id="UP000253141"/>
    </source>
</evidence>
<dbReference type="Proteomes" id="UP000253141">
    <property type="component" value="Unassembled WGS sequence"/>
</dbReference>
<feature type="transmembrane region" description="Helical" evidence="1">
    <location>
        <begin position="196"/>
        <end position="214"/>
    </location>
</feature>
<keyword evidence="1" id="KW-1133">Transmembrane helix</keyword>
<keyword evidence="1" id="KW-0472">Membrane</keyword>
<reference evidence="2 3" key="1">
    <citation type="submission" date="2018-07" db="EMBL/GenBank/DDBJ databases">
        <title>Genome analysis of Runella aurantiaca.</title>
        <authorList>
            <person name="Yang X."/>
        </authorList>
    </citation>
    <scope>NUCLEOTIDE SEQUENCE [LARGE SCALE GENOMIC DNA]</scope>
    <source>
        <strain evidence="2 3">YX9</strain>
    </source>
</reference>
<accession>A0A369IBE0</accession>
<organism evidence="2 3">
    <name type="scientific">Runella aurantiaca</name>
    <dbReference type="NCBI Taxonomy" id="2282308"/>
    <lineage>
        <taxon>Bacteria</taxon>
        <taxon>Pseudomonadati</taxon>
        <taxon>Bacteroidota</taxon>
        <taxon>Cytophagia</taxon>
        <taxon>Cytophagales</taxon>
        <taxon>Spirosomataceae</taxon>
        <taxon>Runella</taxon>
    </lineage>
</organism>
<comment type="caution">
    <text evidence="2">The sequence shown here is derived from an EMBL/GenBank/DDBJ whole genome shotgun (WGS) entry which is preliminary data.</text>
</comment>
<gene>
    <name evidence="2" type="ORF">DVG78_12315</name>
</gene>
<keyword evidence="1" id="KW-0812">Transmembrane</keyword>
<dbReference type="EMBL" id="QPIW01000008">
    <property type="protein sequence ID" value="RDB05767.1"/>
    <property type="molecule type" value="Genomic_DNA"/>
</dbReference>